<dbReference type="Proteomes" id="UP000027195">
    <property type="component" value="Unassembled WGS sequence"/>
</dbReference>
<keyword evidence="3" id="KW-1185">Reference proteome</keyword>
<dbReference type="EMBL" id="KL198031">
    <property type="protein sequence ID" value="KDQ15676.1"/>
    <property type="molecule type" value="Genomic_DNA"/>
</dbReference>
<protein>
    <submittedName>
        <fullName evidence="2">Uncharacterized protein</fullName>
    </submittedName>
</protein>
<dbReference type="HOGENOM" id="CLU_2372499_0_0_1"/>
<feature type="region of interest" description="Disordered" evidence="1">
    <location>
        <begin position="69"/>
        <end position="95"/>
    </location>
</feature>
<proteinExistence type="predicted"/>
<sequence>MGMARLAAPPAGESAGAGTSGACGRAGAGVGAGVGKATFGRRKDNVGAGVATGWAALGAAMEARMARTAAEGADDLRRRRRVVGGAEEEEGAGRE</sequence>
<evidence type="ECO:0000256" key="1">
    <source>
        <dbReference type="SAM" id="MobiDB-lite"/>
    </source>
</evidence>
<dbReference type="InParanoid" id="A0A067MVT0"/>
<organism evidence="2 3">
    <name type="scientific">Botryobasidium botryosum (strain FD-172 SS1)</name>
    <dbReference type="NCBI Taxonomy" id="930990"/>
    <lineage>
        <taxon>Eukaryota</taxon>
        <taxon>Fungi</taxon>
        <taxon>Dikarya</taxon>
        <taxon>Basidiomycota</taxon>
        <taxon>Agaricomycotina</taxon>
        <taxon>Agaricomycetes</taxon>
        <taxon>Cantharellales</taxon>
        <taxon>Botryobasidiaceae</taxon>
        <taxon>Botryobasidium</taxon>
    </lineage>
</organism>
<dbReference type="AlphaFoldDB" id="A0A067MVT0"/>
<accession>A0A067MVT0</accession>
<feature type="compositionally biased region" description="Acidic residues" evidence="1">
    <location>
        <begin position="86"/>
        <end position="95"/>
    </location>
</feature>
<reference evidence="3" key="1">
    <citation type="journal article" date="2014" name="Proc. Natl. Acad. Sci. U.S.A.">
        <title>Extensive sampling of basidiomycete genomes demonstrates inadequacy of the white-rot/brown-rot paradigm for wood decay fungi.</title>
        <authorList>
            <person name="Riley R."/>
            <person name="Salamov A.A."/>
            <person name="Brown D.W."/>
            <person name="Nagy L.G."/>
            <person name="Floudas D."/>
            <person name="Held B.W."/>
            <person name="Levasseur A."/>
            <person name="Lombard V."/>
            <person name="Morin E."/>
            <person name="Otillar R."/>
            <person name="Lindquist E.A."/>
            <person name="Sun H."/>
            <person name="LaButti K.M."/>
            <person name="Schmutz J."/>
            <person name="Jabbour D."/>
            <person name="Luo H."/>
            <person name="Baker S.E."/>
            <person name="Pisabarro A.G."/>
            <person name="Walton J.D."/>
            <person name="Blanchette R.A."/>
            <person name="Henrissat B."/>
            <person name="Martin F."/>
            <person name="Cullen D."/>
            <person name="Hibbett D.S."/>
            <person name="Grigoriev I.V."/>
        </authorList>
    </citation>
    <scope>NUCLEOTIDE SEQUENCE [LARGE SCALE GENOMIC DNA]</scope>
    <source>
        <strain evidence="3">FD-172 SS1</strain>
    </source>
</reference>
<feature type="compositionally biased region" description="Low complexity" evidence="1">
    <location>
        <begin position="7"/>
        <end position="17"/>
    </location>
</feature>
<evidence type="ECO:0000313" key="3">
    <source>
        <dbReference type="Proteomes" id="UP000027195"/>
    </source>
</evidence>
<name>A0A067MVT0_BOTB1</name>
<evidence type="ECO:0000313" key="2">
    <source>
        <dbReference type="EMBL" id="KDQ15676.1"/>
    </source>
</evidence>
<feature type="region of interest" description="Disordered" evidence="1">
    <location>
        <begin position="1"/>
        <end position="23"/>
    </location>
</feature>
<gene>
    <name evidence="2" type="ORF">BOTBODRAFT_284888</name>
</gene>